<evidence type="ECO:0000256" key="1">
    <source>
        <dbReference type="SAM" id="MobiDB-lite"/>
    </source>
</evidence>
<feature type="region of interest" description="Disordered" evidence="1">
    <location>
        <begin position="98"/>
        <end position="134"/>
    </location>
</feature>
<dbReference type="RefSeq" id="WP_141971729.1">
    <property type="nucleotide sequence ID" value="NZ_VFPO01000001.1"/>
</dbReference>
<sequence>MAAEFDETVFDDDFVRGAAFTEPSAEERIRRPDRREQRRIRRAARRALRAGAVRPPRRGRREPSHRRAVLQLIGAVVVLFAISFALWWYNSAPREPEPVRPIVPTVPEQPAPHPTQEAPGEAPGSPVMPEIPEV</sequence>
<dbReference type="EMBL" id="VFPO01000001">
    <property type="protein sequence ID" value="TQM70691.1"/>
    <property type="molecule type" value="Genomic_DNA"/>
</dbReference>
<reference evidence="3 4" key="1">
    <citation type="submission" date="2019-06" db="EMBL/GenBank/DDBJ databases">
        <title>Sequencing the genomes of 1000 actinobacteria strains.</title>
        <authorList>
            <person name="Klenk H.-P."/>
        </authorList>
    </citation>
    <scope>NUCLEOTIDE SEQUENCE [LARGE SCALE GENOMIC DNA]</scope>
    <source>
        <strain evidence="3 4">DSM 45043</strain>
    </source>
</reference>
<dbReference type="AlphaFoldDB" id="A0A543IJE3"/>
<name>A0A543IJE3_9ACTN</name>
<dbReference type="Proteomes" id="UP000316706">
    <property type="component" value="Unassembled WGS sequence"/>
</dbReference>
<feature type="compositionally biased region" description="Basic residues" evidence="1">
    <location>
        <begin position="55"/>
        <end position="65"/>
    </location>
</feature>
<evidence type="ECO:0000313" key="3">
    <source>
        <dbReference type="EMBL" id="TQM70691.1"/>
    </source>
</evidence>
<protein>
    <submittedName>
        <fullName evidence="3">Uncharacterized protein</fullName>
    </submittedName>
</protein>
<keyword evidence="4" id="KW-1185">Reference proteome</keyword>
<evidence type="ECO:0000313" key="4">
    <source>
        <dbReference type="Proteomes" id="UP000316706"/>
    </source>
</evidence>
<keyword evidence="2" id="KW-0472">Membrane</keyword>
<keyword evidence="2" id="KW-0812">Transmembrane</keyword>
<accession>A0A543IJE3</accession>
<keyword evidence="2" id="KW-1133">Transmembrane helix</keyword>
<feature type="region of interest" description="Disordered" evidence="1">
    <location>
        <begin position="45"/>
        <end position="65"/>
    </location>
</feature>
<gene>
    <name evidence="3" type="ORF">FHX41_4427</name>
</gene>
<evidence type="ECO:0000256" key="2">
    <source>
        <dbReference type="SAM" id="Phobius"/>
    </source>
</evidence>
<proteinExistence type="predicted"/>
<comment type="caution">
    <text evidence="3">The sequence shown here is derived from an EMBL/GenBank/DDBJ whole genome shotgun (WGS) entry which is preliminary data.</text>
</comment>
<organism evidence="3 4">
    <name type="scientific">Actinomadura hallensis</name>
    <dbReference type="NCBI Taxonomy" id="337895"/>
    <lineage>
        <taxon>Bacteria</taxon>
        <taxon>Bacillati</taxon>
        <taxon>Actinomycetota</taxon>
        <taxon>Actinomycetes</taxon>
        <taxon>Streptosporangiales</taxon>
        <taxon>Thermomonosporaceae</taxon>
        <taxon>Actinomadura</taxon>
    </lineage>
</organism>
<feature type="transmembrane region" description="Helical" evidence="2">
    <location>
        <begin position="68"/>
        <end position="89"/>
    </location>
</feature>